<dbReference type="Proteomes" id="UP001283212">
    <property type="component" value="Unassembled WGS sequence"/>
</dbReference>
<evidence type="ECO:0000313" key="3">
    <source>
        <dbReference type="Proteomes" id="UP001283212"/>
    </source>
</evidence>
<protein>
    <recommendedName>
        <fullName evidence="1">Replication-associated protein ORF2/G2P domain-containing protein</fullName>
    </recommendedName>
</protein>
<feature type="domain" description="Replication-associated protein ORF2/G2P" evidence="1">
    <location>
        <begin position="261"/>
        <end position="399"/>
    </location>
</feature>
<dbReference type="InterPro" id="IPR056906">
    <property type="entry name" value="ORF2/G2P_dom"/>
</dbReference>
<dbReference type="Pfam" id="PF23343">
    <property type="entry name" value="REP_ORF2-G2P"/>
    <property type="match status" value="1"/>
</dbReference>
<comment type="caution">
    <text evidence="2">The sequence shown here is derived from an EMBL/GenBank/DDBJ whole genome shotgun (WGS) entry which is preliminary data.</text>
</comment>
<name>A0AAE4SBR9_9EURY</name>
<evidence type="ECO:0000313" key="2">
    <source>
        <dbReference type="EMBL" id="MDV0444047.1"/>
    </source>
</evidence>
<accession>A0AAE4SBR9</accession>
<dbReference type="EMBL" id="JAWDKB010000005">
    <property type="protein sequence ID" value="MDV0444047.1"/>
    <property type="molecule type" value="Genomic_DNA"/>
</dbReference>
<keyword evidence="3" id="KW-1185">Reference proteome</keyword>
<gene>
    <name evidence="2" type="ORF">McpCs1_14360</name>
</gene>
<organism evidence="2 3">
    <name type="scientific">Methanorbis rubei</name>
    <dbReference type="NCBI Taxonomy" id="3028300"/>
    <lineage>
        <taxon>Archaea</taxon>
        <taxon>Methanobacteriati</taxon>
        <taxon>Methanobacteriota</taxon>
        <taxon>Stenosarchaea group</taxon>
        <taxon>Methanomicrobia</taxon>
        <taxon>Methanomicrobiales</taxon>
        <taxon>Methanocorpusculaceae</taxon>
        <taxon>Methanorbis</taxon>
    </lineage>
</organism>
<dbReference type="AlphaFoldDB" id="A0AAE4SBR9"/>
<dbReference type="RefSeq" id="WP_338096550.1">
    <property type="nucleotide sequence ID" value="NZ_JAWDKB010000005.1"/>
</dbReference>
<proteinExistence type="predicted"/>
<sequence length="578" mass="67051">MSEHGTITNSGATANPNGILPIYVYADTVHRRQPFDIVPLLFEGANTIHIRNAAAAAYGIVEKGYGKLYHHILRVLNKLEKSGVCHKQKGIMFLGGWDTPIYFWRLTIAATNLIRQVQISNPQEKAQIGSETKAKQPDKWYWARFPKRTNPLRIDACKLLRNTRCREHLWMWQRESRSSPIRPELQHIIACVKKPYDRYIREINSKAIVLCPYSQRQSPDKSNLKLLEYKTRFNSKSRQLANLDTYDNAWNESKKYYNHAVFLTLTTAPGMHENVWIANRHFAVAWNRYMSLLTKRNKAAAKTAGTYDPKKSYRPKYICIYEFQKNMMLHCHAILFGIDRIANDIQISRDWEQCGQGKITKQIPLIRTVDDKWEWARGKPADAKDGESPEKYLRKYLNKAVYDHKDFEMYWAINKKFMSKSRNLAPFGHPDAPAQIPKKEKQHTEPIDYIKDDDGIVKPVYRERIPEPPKTQRDPEWAYLGTISGGVFPRWLETMFDARSRPASISSGAPLPVAKNKHKPYHIGFVPASAIITEENLPPQLITNLIPAEPDRTEYDRQLAEETRFMEEKRARLKQRSG</sequence>
<evidence type="ECO:0000259" key="1">
    <source>
        <dbReference type="Pfam" id="PF23343"/>
    </source>
</evidence>
<reference evidence="2 3" key="1">
    <citation type="submission" date="2023-06" db="EMBL/GenBank/DDBJ databases">
        <title>Genome sequence of Methancorpusculaceae sp. Cs1.</title>
        <authorList>
            <person name="Protasov E."/>
            <person name="Platt K."/>
            <person name="Poehlein A."/>
            <person name="Daniel R."/>
            <person name="Brune A."/>
        </authorList>
    </citation>
    <scope>NUCLEOTIDE SEQUENCE [LARGE SCALE GENOMIC DNA]</scope>
    <source>
        <strain evidence="2 3">Cs1</strain>
    </source>
</reference>